<dbReference type="SUPFAM" id="SSF47336">
    <property type="entry name" value="ACP-like"/>
    <property type="match status" value="3"/>
</dbReference>
<dbReference type="SUPFAM" id="SSF56801">
    <property type="entry name" value="Acetyl-CoA synthetase-like"/>
    <property type="match status" value="3"/>
</dbReference>
<dbReference type="RefSeq" id="XP_014543702.1">
    <property type="nucleotide sequence ID" value="XM_014688216.1"/>
</dbReference>
<evidence type="ECO:0000259" key="5">
    <source>
        <dbReference type="PROSITE" id="PS50075"/>
    </source>
</evidence>
<dbReference type="Gene3D" id="3.30.300.30">
    <property type="match status" value="3"/>
</dbReference>
<evidence type="ECO:0000313" key="6">
    <source>
        <dbReference type="EMBL" id="QLI74673.1"/>
    </source>
</evidence>
<dbReference type="InterPro" id="IPR036736">
    <property type="entry name" value="ACP-like_sf"/>
</dbReference>
<dbReference type="GO" id="GO:0016874">
    <property type="term" value="F:ligase activity"/>
    <property type="evidence" value="ECO:0007669"/>
    <property type="project" value="UniProtKB-KW"/>
</dbReference>
<reference evidence="6 7" key="1">
    <citation type="submission" date="2020-07" db="EMBL/GenBank/DDBJ databases">
        <title>Telomere length de novo assembly of all 7 chromosomes of the fungus, Metarhizium brunneum, using a novel assembly pipeline.</title>
        <authorList>
            <person name="Saud z."/>
            <person name="Kortsinoglou A."/>
            <person name="Kouvelis V.N."/>
            <person name="Butt T.M."/>
        </authorList>
    </citation>
    <scope>NUCLEOTIDE SEQUENCE [LARGE SCALE GENOMIC DNA]</scope>
    <source>
        <strain evidence="6 7">4556</strain>
    </source>
</reference>
<dbReference type="Proteomes" id="UP000510686">
    <property type="component" value="Chromosome 7"/>
</dbReference>
<comment type="similarity">
    <text evidence="4">Belongs to the NRP synthetase family.</text>
</comment>
<keyword evidence="3" id="KW-0436">Ligase</keyword>
<proteinExistence type="inferred from homology"/>
<dbReference type="PANTHER" id="PTHR45527:SF3">
    <property type="entry name" value="SIDEROPHORE SYNTHETASE (EUROFUNG)"/>
    <property type="match status" value="1"/>
</dbReference>
<dbReference type="Gene3D" id="3.30.559.30">
    <property type="entry name" value="Nonribosomal peptide synthetase, condensation domain"/>
    <property type="match status" value="3"/>
</dbReference>
<dbReference type="CDD" id="cd05918">
    <property type="entry name" value="A_NRPS_SidN3_like"/>
    <property type="match status" value="2"/>
</dbReference>
<dbReference type="SMART" id="SM00823">
    <property type="entry name" value="PKS_PP"/>
    <property type="match status" value="2"/>
</dbReference>
<organism evidence="6 7">
    <name type="scientific">Metarhizium brunneum</name>
    <dbReference type="NCBI Taxonomy" id="500148"/>
    <lineage>
        <taxon>Eukaryota</taxon>
        <taxon>Fungi</taxon>
        <taxon>Dikarya</taxon>
        <taxon>Ascomycota</taxon>
        <taxon>Pezizomycotina</taxon>
        <taxon>Sordariomycetes</taxon>
        <taxon>Hypocreomycetidae</taxon>
        <taxon>Hypocreales</taxon>
        <taxon>Clavicipitaceae</taxon>
        <taxon>Metarhizium</taxon>
    </lineage>
</organism>
<dbReference type="PROSITE" id="PS50075">
    <property type="entry name" value="CARRIER"/>
    <property type="match status" value="3"/>
</dbReference>
<dbReference type="GeneID" id="26243089"/>
<keyword evidence="7" id="KW-1185">Reference proteome</keyword>
<protein>
    <submittedName>
        <fullName evidence="6">Nonribosomal peptide synthetase 6</fullName>
    </submittedName>
</protein>
<dbReference type="InterPro" id="IPR042099">
    <property type="entry name" value="ANL_N_sf"/>
</dbReference>
<evidence type="ECO:0000256" key="4">
    <source>
        <dbReference type="ARBA" id="ARBA00029454"/>
    </source>
</evidence>
<dbReference type="FunFam" id="3.30.300.30:FF:000015">
    <property type="entry name" value="Nonribosomal peptide synthase SidD"/>
    <property type="match status" value="2"/>
</dbReference>
<keyword evidence="1" id="KW-0596">Phosphopantetheine</keyword>
<dbReference type="SUPFAM" id="SSF52777">
    <property type="entry name" value="CoA-dependent acyltransferases"/>
    <property type="match status" value="6"/>
</dbReference>
<evidence type="ECO:0000256" key="2">
    <source>
        <dbReference type="ARBA" id="ARBA00022553"/>
    </source>
</evidence>
<feature type="domain" description="Carrier" evidence="5">
    <location>
        <begin position="1384"/>
        <end position="1460"/>
    </location>
</feature>
<dbReference type="PROSITE" id="PS00012">
    <property type="entry name" value="PHOSPHOPANTETHEINE"/>
    <property type="match status" value="1"/>
</dbReference>
<dbReference type="PANTHER" id="PTHR45527">
    <property type="entry name" value="NONRIBOSOMAL PEPTIDE SYNTHETASE"/>
    <property type="match status" value="1"/>
</dbReference>
<dbReference type="Pfam" id="PF00550">
    <property type="entry name" value="PP-binding"/>
    <property type="match status" value="3"/>
</dbReference>
<dbReference type="SMART" id="SM01294">
    <property type="entry name" value="PKS_PP_betabranch"/>
    <property type="match status" value="1"/>
</dbReference>
<name>A0A7D5V5W9_9HYPO</name>
<dbReference type="InterPro" id="IPR001242">
    <property type="entry name" value="Condensation_dom"/>
</dbReference>
<dbReference type="FunFam" id="1.10.1200.10:FF:000005">
    <property type="entry name" value="Nonribosomal peptide synthetase 1"/>
    <property type="match status" value="1"/>
</dbReference>
<dbReference type="Gene3D" id="1.10.1200.10">
    <property type="entry name" value="ACP-like"/>
    <property type="match status" value="3"/>
</dbReference>
<keyword evidence="2" id="KW-0597">Phosphoprotein</keyword>
<dbReference type="InterPro" id="IPR009081">
    <property type="entry name" value="PP-bd_ACP"/>
</dbReference>
<evidence type="ECO:0000256" key="3">
    <source>
        <dbReference type="ARBA" id="ARBA00022598"/>
    </source>
</evidence>
<dbReference type="Pfam" id="PF00668">
    <property type="entry name" value="Condensation"/>
    <property type="match status" value="3"/>
</dbReference>
<dbReference type="PROSITE" id="PS00455">
    <property type="entry name" value="AMP_BINDING"/>
    <property type="match status" value="2"/>
</dbReference>
<dbReference type="InterPro" id="IPR045851">
    <property type="entry name" value="AMP-bd_C_sf"/>
</dbReference>
<accession>A0A7D5V5W9</accession>
<dbReference type="GO" id="GO:0031177">
    <property type="term" value="F:phosphopantetheine binding"/>
    <property type="evidence" value="ECO:0007669"/>
    <property type="project" value="InterPro"/>
</dbReference>
<dbReference type="InterPro" id="IPR020845">
    <property type="entry name" value="AMP-binding_CS"/>
</dbReference>
<dbReference type="InterPro" id="IPR006162">
    <property type="entry name" value="Ppantetheine_attach_site"/>
</dbReference>
<sequence length="3009" mass="331668">MAADIVLRPCHVMVNWQSTVSDYLSSISDSMLRTEELGEFCDNVKKAGDGCGGPCKLQELEFGTTFVVLDGSMNSTIGEEHQTLWNRDEFVVECVRSGGQRITLRCHANRCQDDVISLDRVALQFEHIARQLCASGQKDEMPLFSQQKLSDLGLVCFQDKSQIWKWNASVSRTIDCLVQDMFLEIVKVHPHRIAVDAWDGALSYSQLDEKSSALGLLLSTRNIAVAGQVVPLYFEKTVWTTITILAVAKAGSIFVLLDPQQPTERIKSIIDQLGVSCILARPETLARAQSLAARVVVVDDALLRGHVCSKALSPPSVIANVNPAQTLYIVFTSGSTGQPKGVQISHRNLCSAVTYQARELGFTDARTLDSSSYSFDAYVFNTFYTLLSAGCLCVCTDVDRMNRLQSVLQDQRITLVQLTPSLAQVLDPASLPHLQTLILTGEKLGQTVLGAWICSARTRLINAYGPTECTIMCAANLNVDGIENLDSIGQGIGATLWIADVNNINRLAPIGAIGELVIEGPLIGLGYLGDENNSYGSLIDPPDTGYLAGVTRAPQAKLFRTGDLARYNGNGTISYIGRSDTQIKINGQRVEVSEIEHWLGQYWPHDSSPVVEAIHWPSGVKQLVAFVVQNGEQFAARQRLRDLITQGNSALASHLPRYMIPSAYFPLQHIPMTASGKKNRRALRNLALGAPDELLEAVTGKQVEDSMGAVREMSDHELRLRQVWAAALHADESSVQLHDNFFAKGDSLAAVKLISLAHKQGMMDLTVADVFRHPKLVDLAAQAGTKAEQPQAQLLDLNPFSMLAGTSNEVEILRAEISKMTGCGASQIQDAYLCSPIQEEMMALAAMRPRDFITHEVLRLPDNIVLSRLLDALQQVAVQLPILRTRILDVGFGGEHGPSTLVQDVIDEPVPLSWYMTLEACLVSEKNKAMELGDALFRLGVVKPDLPGSTAKKEHCVVLVMHHAIYDGWFLNLLMQGMKKSYEGDYDAPLLPYRNFIQYLISNEHKKSADFWLSQLNNTRIKPFPVYPSLEYKPSPGALCDHCIPLIPWNKASNVTPSTFIQAAWSILLASYSGSSSVVFGTTVLGRQIPLTGVERIGGPTIAAVPICIQVKNSMKVVEFLQTIQMQMVEMIDFSHFGIRNMKRLSHKARMATDFRTFLVVQPPVEDTDRSFLSLSSGSEDITAFNTYALMLECSLGKDCGVRMRASFDQNILSGEQVRSMMKQLEGVLGILIIDCHSYVSDAMAIAMSGSHSAVLEQPNTSAQMEEIENSIRGSLPPEISDVAVTKIDLPLSPNPVVAFFEAHTGGKGVLERISAVYCDQARHLPRYNIPNHYLTLEQLPRSSNGQLDRISLKKWAEKFDLHQFRTFSWVPPVPCQLEGQVEGEMTDAEAVFRRLWADSLNIPMTSVHRNSSFIFLGGDSLAAMKLVAAARKSGYSTSVAQILEKPALADMAASANLNVDISAENQTPKPFSLLKPSPDPAGLALMCNVDRTDIEDAYPCSPLQESMMTRTIQRGGDYVSQGLVQLSKSVDIGRLQRAWHQVATLNPILRTRIIDWPGSGLLQVEVNKAIDWLSCDTIDDVPENSMGLGRPLIRLCIIKSMGERRCLGPGLLLTAHHAIYDRWSMSLILRAVESIYLTGTFQGKLSPYNEFIRYLVEDFDHDFAKSFWTEYLSGLSARQFPVLPSQGYQPTTDAYHNHSISSVPWPVNNTPTTVLKASWALVVSLYTNCDDVLFGMTVMGRQGPVPNSETIAGPTIATIPIRVRINWPDSPRALLQDIQSHAAMMIPAEQYGLGRIRRLNGDTKVATQFQSLVIVHPSGYAVLDDQMIGLQLGEDIEQGDSTAITIEFAVDNEPRSNQAGVALKMTYDSKILELAQVQRIACLTEHVLRQLCEHSGTDKMTLAKIDMLTRQDRETLWQSNLSVPPTCNNHLGNMLVDCISNQGLTAAVCAWDGELSNKDLSKKARRLAYTLVVCHGVSPGIVVAICSVKSVWTPVAMLAVLISGGTAMMIDPSQEAGRLKIITKQAGACLILTTTGTGTVAEQIASHIVVIDNDLSYPSSAWKLRNDDDSWIPPSSPTDSAYIIFTSGSTGVPKAAAISHKNCCSAIIHQNKALGFKGAARVLDLSSYAFDVCWEHFFQTIYAGGCICIPTDHDCVDDIATAITRLGANFLQMTPSLARTLEPSSISGIEIVMLSGEACSMHDVTRWGPAVEVRIAYGPCECTPTTMIATYGKDFLDKVNLGLPYGVNAWILSSVQPDTLAPVGGEGELVVEGPLVGQGYINSPRENSESFLSDPEWLLRGSDTTPNSGRRGLLYRTGDLVRTDSRGRLHFLGRKDSQIKIRGQRVELEEVETHVRDLLDPDLQVAVDVIEDYRGTPEIKSQSLMLFIAGNIHKSLTIGREEAAPLIRGLIKRLSTILPRYMIPSGFILLEQIPFTRSGKIDRRVLRQIGCQKQAESLRSKVPGAEPSTDIERKMAHSWAQALGISPQAISRQDSFFELGGDSLTAIHLVGIARNFQLTLSVVMIFQNPNLEDMAKRAEMDKVSNEASSNGDLVDMKHEPRFDGGPWLPKPSEVSKMLHADAQHIGDILPVTDFQAYAIRCNLAMPRTEWNYFALKFQDLEDPEPVNEDQIRRICHALVERIDIFRTIFLRHQGGYFQMLLDRVEPHVSVSRVTGSLDAACKTICQQDLTERLNPALPFIKFFIVRRQDAAEACLVIGLSHACYDGISLPYLAECIGALHDRRPLPQMSSFFSYLKDTMSQAKTTCGLTFWRSVLKGSPPPTSLSPNGADVLATNTDRCRLEHQVVARCFPKKVTAATFFIGALAVSMASVSGQDEIILGRGVSGRALAVERNHYRVIGPCLNIIPARINCQNPEKIIDMLMAIQEQFIAAVPHETLGLSDIVRHCTDWAPETQYGCVFYYQSAAEPVTRIAGHDEYLTPLQLVRADPPEPLRVDVTPRGGDDYLLEISTPSLGNRVNESRALLDCMVHWVSEWERTRPVDRMERRDR</sequence>
<dbReference type="EMBL" id="CP058938">
    <property type="protein sequence ID" value="QLI74673.1"/>
    <property type="molecule type" value="Genomic_DNA"/>
</dbReference>
<evidence type="ECO:0000313" key="7">
    <source>
        <dbReference type="Proteomes" id="UP000510686"/>
    </source>
</evidence>
<dbReference type="GO" id="GO:0005737">
    <property type="term" value="C:cytoplasm"/>
    <property type="evidence" value="ECO:0007669"/>
    <property type="project" value="TreeGrafter"/>
</dbReference>
<dbReference type="Gene3D" id="3.40.50.980">
    <property type="match status" value="2"/>
</dbReference>
<dbReference type="KEGG" id="mbrn:26243089"/>
<dbReference type="NCBIfam" id="TIGR01733">
    <property type="entry name" value="AA-adenyl-dom"/>
    <property type="match status" value="1"/>
</dbReference>
<dbReference type="Gene3D" id="3.30.559.10">
    <property type="entry name" value="Chloramphenicol acetyltransferase-like domain"/>
    <property type="match status" value="3"/>
</dbReference>
<gene>
    <name evidence="6" type="primary">NPS6</name>
    <name evidence="6" type="ORF">G6M90_00g111650</name>
</gene>
<dbReference type="InterPro" id="IPR010071">
    <property type="entry name" value="AA_adenyl_dom"/>
</dbReference>
<evidence type="ECO:0000256" key="1">
    <source>
        <dbReference type="ARBA" id="ARBA00022450"/>
    </source>
</evidence>
<feature type="domain" description="Carrier" evidence="5">
    <location>
        <begin position="711"/>
        <end position="787"/>
    </location>
</feature>
<dbReference type="GO" id="GO:0043041">
    <property type="term" value="P:amino acid activation for nonribosomal peptide biosynthetic process"/>
    <property type="evidence" value="ECO:0007669"/>
    <property type="project" value="TreeGrafter"/>
</dbReference>
<dbReference type="Pfam" id="PF00501">
    <property type="entry name" value="AMP-binding"/>
    <property type="match status" value="2"/>
</dbReference>
<dbReference type="CDD" id="cd19545">
    <property type="entry name" value="FUM14_C_NRPS-like"/>
    <property type="match status" value="2"/>
</dbReference>
<dbReference type="Gene3D" id="3.40.50.12780">
    <property type="entry name" value="N-terminal domain of ligase-like"/>
    <property type="match status" value="1"/>
</dbReference>
<feature type="domain" description="Carrier" evidence="5">
    <location>
        <begin position="2467"/>
        <end position="2543"/>
    </location>
</feature>
<dbReference type="OrthoDB" id="416786at2759"/>
<dbReference type="InterPro" id="IPR023213">
    <property type="entry name" value="CAT-like_dom_sf"/>
</dbReference>
<dbReference type="GO" id="GO:0044550">
    <property type="term" value="P:secondary metabolite biosynthetic process"/>
    <property type="evidence" value="ECO:0007669"/>
    <property type="project" value="TreeGrafter"/>
</dbReference>
<dbReference type="Gene3D" id="2.30.38.10">
    <property type="entry name" value="Luciferase, Domain 3"/>
    <property type="match status" value="1"/>
</dbReference>
<dbReference type="InterPro" id="IPR020806">
    <property type="entry name" value="PKS_PP-bd"/>
</dbReference>
<dbReference type="FunFam" id="3.30.559.30:FF:000003">
    <property type="entry name" value="Nonribosomal peptide synthase SidD"/>
    <property type="match status" value="1"/>
</dbReference>
<dbReference type="InterPro" id="IPR000873">
    <property type="entry name" value="AMP-dep_synth/lig_dom"/>
</dbReference>